<evidence type="ECO:0000313" key="8">
    <source>
        <dbReference type="Proteomes" id="UP000001733"/>
    </source>
</evidence>
<organism evidence="7 8">
    <name type="scientific">Dictyoglomus thermophilum (strain ATCC 35947 / DSM 3960 / H-6-12)</name>
    <dbReference type="NCBI Taxonomy" id="309799"/>
    <lineage>
        <taxon>Bacteria</taxon>
        <taxon>Pseudomonadati</taxon>
        <taxon>Dictyoglomota</taxon>
        <taxon>Dictyoglomia</taxon>
        <taxon>Dictyoglomales</taxon>
        <taxon>Dictyoglomaceae</taxon>
        <taxon>Dictyoglomus</taxon>
    </lineage>
</organism>
<dbReference type="HOGENOM" id="CLU_009273_4_1_0"/>
<sequence>MSIKGIDFTGGEPLLVKEVFEYIEKARSLGLEVSLNSNALLLNKEIARFLKDNEVYLYVSIDGSNKDVFEKMRGKDNFDRLLNSIELINKFEIPFSVIFSISSLNYFDASNMVRFAKNIGARELCMIPVIPSGEAKNTRIYIGSDLLIRTIREVSEEAEREKYSVVLWCVPFMKSMNFNYVVIDECHVLDYIDLAPTGDIMLCDVIDMPLSEIRTKSLLEALKEVEQNKLYNLLKERDKLCLGCNVATFCKGGCYARAYILENDISKPDPYCPKVLSPSR</sequence>
<dbReference type="InterPro" id="IPR058240">
    <property type="entry name" value="rSAM_sf"/>
</dbReference>
<name>B5YAB1_DICT6</name>
<dbReference type="SUPFAM" id="SSF102114">
    <property type="entry name" value="Radical SAM enzymes"/>
    <property type="match status" value="1"/>
</dbReference>
<reference evidence="7 8" key="1">
    <citation type="journal article" date="2014" name="Genome Announc.">
        <title>Complete Genome Sequence of the Extreme Thermophile Dictyoglomus thermophilum H-6-12.</title>
        <authorList>
            <person name="Coil D.A."/>
            <person name="Badger J.H."/>
            <person name="Forberger H.C."/>
            <person name="Riggs F."/>
            <person name="Madupu R."/>
            <person name="Fedorova N."/>
            <person name="Ward N."/>
            <person name="Robb F.T."/>
            <person name="Eisen J.A."/>
        </authorList>
    </citation>
    <scope>NUCLEOTIDE SEQUENCE [LARGE SCALE GENOMIC DNA]</scope>
    <source>
        <strain evidence="8">ATCC 35947 / DSM 3960 / H-6-12</strain>
    </source>
</reference>
<evidence type="ECO:0000256" key="1">
    <source>
        <dbReference type="ARBA" id="ARBA00001966"/>
    </source>
</evidence>
<feature type="domain" description="Radical SAM core" evidence="6">
    <location>
        <begin position="1"/>
        <end position="164"/>
    </location>
</feature>
<dbReference type="PROSITE" id="PS51918">
    <property type="entry name" value="RADICAL_SAM"/>
    <property type="match status" value="1"/>
</dbReference>
<keyword evidence="5" id="KW-0411">Iron-sulfur</keyword>
<keyword evidence="3" id="KW-0479">Metal-binding</keyword>
<evidence type="ECO:0000313" key="7">
    <source>
        <dbReference type="EMBL" id="ACI18691.1"/>
    </source>
</evidence>
<evidence type="ECO:0000259" key="6">
    <source>
        <dbReference type="PROSITE" id="PS51918"/>
    </source>
</evidence>
<dbReference type="PANTHER" id="PTHR43273:SF8">
    <property type="entry name" value="RADICAL SAM DOMAIN PROTEIN"/>
    <property type="match status" value="1"/>
</dbReference>
<proteinExistence type="predicted"/>
<dbReference type="KEGG" id="dth:DICTH_1566"/>
<dbReference type="Proteomes" id="UP000001733">
    <property type="component" value="Chromosome"/>
</dbReference>
<dbReference type="InterPro" id="IPR007197">
    <property type="entry name" value="rSAM"/>
</dbReference>
<accession>B5YAB1</accession>
<gene>
    <name evidence="7" type="ordered locus">DICTH_1566</name>
</gene>
<dbReference type="InterPro" id="IPR023885">
    <property type="entry name" value="4Fe4S-binding_SPASM_dom"/>
</dbReference>
<dbReference type="PaxDb" id="309799-DICTH_1566"/>
<dbReference type="InterPro" id="IPR023867">
    <property type="entry name" value="Sulphatase_maturase_rSAM"/>
</dbReference>
<dbReference type="GO" id="GO:0046872">
    <property type="term" value="F:metal ion binding"/>
    <property type="evidence" value="ECO:0007669"/>
    <property type="project" value="UniProtKB-KW"/>
</dbReference>
<dbReference type="Pfam" id="PF04055">
    <property type="entry name" value="Radical_SAM"/>
    <property type="match status" value="1"/>
</dbReference>
<protein>
    <submittedName>
        <fullName evidence="7">Metallo cofactor biosynthesis protein, putative</fullName>
    </submittedName>
</protein>
<dbReference type="InterPro" id="IPR013785">
    <property type="entry name" value="Aldolase_TIM"/>
</dbReference>
<keyword evidence="8" id="KW-1185">Reference proteome</keyword>
<dbReference type="PANTHER" id="PTHR43273">
    <property type="entry name" value="ANAEROBIC SULFATASE-MATURATING ENZYME HOMOLOG ASLB-RELATED"/>
    <property type="match status" value="1"/>
</dbReference>
<dbReference type="eggNOG" id="COG0641">
    <property type="taxonomic scope" value="Bacteria"/>
</dbReference>
<dbReference type="GO" id="GO:0016491">
    <property type="term" value="F:oxidoreductase activity"/>
    <property type="evidence" value="ECO:0007669"/>
    <property type="project" value="InterPro"/>
</dbReference>
<evidence type="ECO:0000256" key="5">
    <source>
        <dbReference type="ARBA" id="ARBA00023014"/>
    </source>
</evidence>
<dbReference type="AlphaFoldDB" id="B5YAB1"/>
<dbReference type="Gene3D" id="3.20.20.70">
    <property type="entry name" value="Aldolase class I"/>
    <property type="match status" value="1"/>
</dbReference>
<keyword evidence="4" id="KW-0408">Iron</keyword>
<comment type="cofactor">
    <cofactor evidence="1">
        <name>[4Fe-4S] cluster</name>
        <dbReference type="ChEBI" id="CHEBI:49883"/>
    </cofactor>
</comment>
<evidence type="ECO:0000256" key="2">
    <source>
        <dbReference type="ARBA" id="ARBA00022691"/>
    </source>
</evidence>
<dbReference type="NCBIfam" id="TIGR04085">
    <property type="entry name" value="rSAM_more_4Fe4S"/>
    <property type="match status" value="1"/>
</dbReference>
<dbReference type="CDD" id="cd01335">
    <property type="entry name" value="Radical_SAM"/>
    <property type="match status" value="1"/>
</dbReference>
<evidence type="ECO:0000256" key="4">
    <source>
        <dbReference type="ARBA" id="ARBA00023004"/>
    </source>
</evidence>
<keyword evidence="2" id="KW-0949">S-adenosyl-L-methionine</keyword>
<dbReference type="EMBL" id="CP001146">
    <property type="protein sequence ID" value="ACI18691.1"/>
    <property type="molecule type" value="Genomic_DNA"/>
</dbReference>
<evidence type="ECO:0000256" key="3">
    <source>
        <dbReference type="ARBA" id="ARBA00022723"/>
    </source>
</evidence>
<dbReference type="GO" id="GO:0051536">
    <property type="term" value="F:iron-sulfur cluster binding"/>
    <property type="evidence" value="ECO:0007669"/>
    <property type="project" value="UniProtKB-KW"/>
</dbReference>